<dbReference type="EMBL" id="LNIX01000016">
    <property type="protein sequence ID" value="OXA45897.1"/>
    <property type="molecule type" value="Genomic_DNA"/>
</dbReference>
<reference evidence="3 4" key="1">
    <citation type="submission" date="2015-12" db="EMBL/GenBank/DDBJ databases">
        <title>The genome of Folsomia candida.</title>
        <authorList>
            <person name="Faddeeva A."/>
            <person name="Derks M.F."/>
            <person name="Anvar Y."/>
            <person name="Smit S."/>
            <person name="Van Straalen N."/>
            <person name="Roelofs D."/>
        </authorList>
    </citation>
    <scope>NUCLEOTIDE SEQUENCE [LARGE SCALE GENOMIC DNA]</scope>
    <source>
        <strain evidence="3 4">VU population</strain>
        <tissue evidence="3">Whole body</tissue>
    </source>
</reference>
<evidence type="ECO:0000256" key="2">
    <source>
        <dbReference type="SAM" id="Phobius"/>
    </source>
</evidence>
<keyword evidence="2" id="KW-0812">Transmembrane</keyword>
<feature type="transmembrane region" description="Helical" evidence="2">
    <location>
        <begin position="365"/>
        <end position="384"/>
    </location>
</feature>
<dbReference type="Proteomes" id="UP000198287">
    <property type="component" value="Unassembled WGS sequence"/>
</dbReference>
<keyword evidence="2" id="KW-0472">Membrane</keyword>
<evidence type="ECO:0008006" key="5">
    <source>
        <dbReference type="Google" id="ProtNLM"/>
    </source>
</evidence>
<feature type="transmembrane region" description="Helical" evidence="2">
    <location>
        <begin position="426"/>
        <end position="447"/>
    </location>
</feature>
<feature type="region of interest" description="Disordered" evidence="1">
    <location>
        <begin position="473"/>
        <end position="497"/>
    </location>
</feature>
<sequence>MTEVLALLSELGNISPGTHIHIVTDQHNLETNIPPNFQINSPITFFKTGQQFIHLTYGGGYEFTDVLGIPPHKIKPSAILNIIFLLIMSPKLDPGSLSLPQFESDKLVQAVNSARNLLQAPRNKMPGFWKYQEGVYFKGPLTIFWVTGWFHGPENSFPGHIFFTRVLHFGGRLTVHATLFVVQIKEKNALDAKVIWVCGQRSFNYEFITVGRISNKAPGIGWNLEFDGKPRLEDQIRETILPPIAPTEVIVNYHYYNFLHNVFHGCVKGNHPVKRGLIETGILCGANITIHHLPFFQVKQGVLIPAIYDEQYVNNQISMATNQVQNAAYADYLFVTAIEEYNVMTCWSQSMYDFRIFVIPFHAKLWISLAITTVGMIFLLSIYLRVIRANRLVSSWALFVSSLVGQSYSIAGQVEKRSAFRIGIGSWFLLTVIFTQGYIGLLLNYVCAPLSKISVSNFDDLTIPACNYRPDNEHRKSIPPGHLVKQNPDRPPCLSEA</sequence>
<dbReference type="AlphaFoldDB" id="A0A226DMK5"/>
<proteinExistence type="predicted"/>
<name>A0A226DMK5_FOLCA</name>
<organism evidence="3 4">
    <name type="scientific">Folsomia candida</name>
    <name type="common">Springtail</name>
    <dbReference type="NCBI Taxonomy" id="158441"/>
    <lineage>
        <taxon>Eukaryota</taxon>
        <taxon>Metazoa</taxon>
        <taxon>Ecdysozoa</taxon>
        <taxon>Arthropoda</taxon>
        <taxon>Hexapoda</taxon>
        <taxon>Collembola</taxon>
        <taxon>Entomobryomorpha</taxon>
        <taxon>Isotomoidea</taxon>
        <taxon>Isotomidae</taxon>
        <taxon>Proisotominae</taxon>
        <taxon>Folsomia</taxon>
    </lineage>
</organism>
<evidence type="ECO:0000313" key="4">
    <source>
        <dbReference type="Proteomes" id="UP000198287"/>
    </source>
</evidence>
<gene>
    <name evidence="3" type="ORF">Fcan01_19146</name>
</gene>
<feature type="transmembrane region" description="Helical" evidence="2">
    <location>
        <begin position="396"/>
        <end position="414"/>
    </location>
</feature>
<keyword evidence="2" id="KW-1133">Transmembrane helix</keyword>
<accession>A0A226DMK5</accession>
<evidence type="ECO:0000256" key="1">
    <source>
        <dbReference type="SAM" id="MobiDB-lite"/>
    </source>
</evidence>
<keyword evidence="4" id="KW-1185">Reference proteome</keyword>
<protein>
    <recommendedName>
        <fullName evidence="5">Ionotropic glutamate receptor C-terminal domain-containing protein</fullName>
    </recommendedName>
</protein>
<evidence type="ECO:0000313" key="3">
    <source>
        <dbReference type="EMBL" id="OXA45897.1"/>
    </source>
</evidence>
<comment type="caution">
    <text evidence="3">The sequence shown here is derived from an EMBL/GenBank/DDBJ whole genome shotgun (WGS) entry which is preliminary data.</text>
</comment>